<feature type="compositionally biased region" description="Polar residues" evidence="1">
    <location>
        <begin position="84"/>
        <end position="104"/>
    </location>
</feature>
<feature type="compositionally biased region" description="Basic residues" evidence="1">
    <location>
        <begin position="18"/>
        <end position="28"/>
    </location>
</feature>
<name>A0AAV7TWS8_PLEWA</name>
<protein>
    <submittedName>
        <fullName evidence="2">Uncharacterized protein</fullName>
    </submittedName>
</protein>
<dbReference type="AlphaFoldDB" id="A0AAV7TWS8"/>
<feature type="compositionally biased region" description="Basic and acidic residues" evidence="1">
    <location>
        <begin position="47"/>
        <end position="64"/>
    </location>
</feature>
<reference evidence="2" key="1">
    <citation type="journal article" date="2022" name="bioRxiv">
        <title>Sequencing and chromosome-scale assembly of the giantPleurodeles waltlgenome.</title>
        <authorList>
            <person name="Brown T."/>
            <person name="Elewa A."/>
            <person name="Iarovenko S."/>
            <person name="Subramanian E."/>
            <person name="Araus A.J."/>
            <person name="Petzold A."/>
            <person name="Susuki M."/>
            <person name="Suzuki K.-i.T."/>
            <person name="Hayashi T."/>
            <person name="Toyoda A."/>
            <person name="Oliveira C."/>
            <person name="Osipova E."/>
            <person name="Leigh N.D."/>
            <person name="Simon A."/>
            <person name="Yun M.H."/>
        </authorList>
    </citation>
    <scope>NUCLEOTIDE SEQUENCE</scope>
    <source>
        <strain evidence="2">20211129_DDA</strain>
        <tissue evidence="2">Liver</tissue>
    </source>
</reference>
<organism evidence="2 3">
    <name type="scientific">Pleurodeles waltl</name>
    <name type="common">Iberian ribbed newt</name>
    <dbReference type="NCBI Taxonomy" id="8319"/>
    <lineage>
        <taxon>Eukaryota</taxon>
        <taxon>Metazoa</taxon>
        <taxon>Chordata</taxon>
        <taxon>Craniata</taxon>
        <taxon>Vertebrata</taxon>
        <taxon>Euteleostomi</taxon>
        <taxon>Amphibia</taxon>
        <taxon>Batrachia</taxon>
        <taxon>Caudata</taxon>
        <taxon>Salamandroidea</taxon>
        <taxon>Salamandridae</taxon>
        <taxon>Pleurodelinae</taxon>
        <taxon>Pleurodeles</taxon>
    </lineage>
</organism>
<dbReference type="Proteomes" id="UP001066276">
    <property type="component" value="Chromosome 3_2"/>
</dbReference>
<keyword evidence="3" id="KW-1185">Reference proteome</keyword>
<evidence type="ECO:0000256" key="1">
    <source>
        <dbReference type="SAM" id="MobiDB-lite"/>
    </source>
</evidence>
<accession>A0AAV7TWS8</accession>
<sequence length="114" mass="12724">MNPRVRTACSRYLKNSCSRKRRRIKAGRTQRQTTLTIDYHIFKQHGRASDNQDQSHKNEGEEKNATAAQEGNKEEIGTGEDQGSKTQIGGSTSKADVQEETASLDQGPDAWSEE</sequence>
<dbReference type="EMBL" id="JANPWB010000006">
    <property type="protein sequence ID" value="KAJ1181204.1"/>
    <property type="molecule type" value="Genomic_DNA"/>
</dbReference>
<evidence type="ECO:0000313" key="3">
    <source>
        <dbReference type="Proteomes" id="UP001066276"/>
    </source>
</evidence>
<evidence type="ECO:0000313" key="2">
    <source>
        <dbReference type="EMBL" id="KAJ1181204.1"/>
    </source>
</evidence>
<proteinExistence type="predicted"/>
<comment type="caution">
    <text evidence="2">The sequence shown here is derived from an EMBL/GenBank/DDBJ whole genome shotgun (WGS) entry which is preliminary data.</text>
</comment>
<gene>
    <name evidence="2" type="ORF">NDU88_006414</name>
</gene>
<feature type="region of interest" description="Disordered" evidence="1">
    <location>
        <begin position="18"/>
        <end position="114"/>
    </location>
</feature>